<accession>A0ABN7XNS4</accession>
<evidence type="ECO:0000313" key="1">
    <source>
        <dbReference type="EMBL" id="CAG8856988.1"/>
    </source>
</evidence>
<evidence type="ECO:0000313" key="2">
    <source>
        <dbReference type="Proteomes" id="UP000789901"/>
    </source>
</evidence>
<protein>
    <submittedName>
        <fullName evidence="1">11634_t:CDS:1</fullName>
    </submittedName>
</protein>
<dbReference type="EMBL" id="CAJVQB010166118">
    <property type="protein sequence ID" value="CAG8856988.1"/>
    <property type="molecule type" value="Genomic_DNA"/>
</dbReference>
<proteinExistence type="predicted"/>
<keyword evidence="2" id="KW-1185">Reference proteome</keyword>
<name>A0ABN7XNS4_GIGMA</name>
<organism evidence="1 2">
    <name type="scientific">Gigaspora margarita</name>
    <dbReference type="NCBI Taxonomy" id="4874"/>
    <lineage>
        <taxon>Eukaryota</taxon>
        <taxon>Fungi</taxon>
        <taxon>Fungi incertae sedis</taxon>
        <taxon>Mucoromycota</taxon>
        <taxon>Glomeromycotina</taxon>
        <taxon>Glomeromycetes</taxon>
        <taxon>Diversisporales</taxon>
        <taxon>Gigasporaceae</taxon>
        <taxon>Gigaspora</taxon>
    </lineage>
</organism>
<feature type="non-terminal residue" evidence="1">
    <location>
        <position position="133"/>
    </location>
</feature>
<comment type="caution">
    <text evidence="1">The sequence shown here is derived from an EMBL/GenBank/DDBJ whole genome shotgun (WGS) entry which is preliminary data.</text>
</comment>
<dbReference type="Proteomes" id="UP000789901">
    <property type="component" value="Unassembled WGS sequence"/>
</dbReference>
<reference evidence="1 2" key="1">
    <citation type="submission" date="2021-06" db="EMBL/GenBank/DDBJ databases">
        <authorList>
            <person name="Kallberg Y."/>
            <person name="Tangrot J."/>
            <person name="Rosling A."/>
        </authorList>
    </citation>
    <scope>NUCLEOTIDE SEQUENCE [LARGE SCALE GENOMIC DNA]</scope>
    <source>
        <strain evidence="1 2">120-4 pot B 10/14</strain>
    </source>
</reference>
<gene>
    <name evidence="1" type="ORF">GMARGA_LOCUS45809</name>
</gene>
<feature type="non-terminal residue" evidence="1">
    <location>
        <position position="1"/>
    </location>
</feature>
<sequence>DYKEVPFKNKAVVVTAKEDITRIVDELIWDIENRIETYVVDGSGWVFEVSKEDNRCFEYCNLAELFPAQHHRERVSWYTPHLGKLNFNGIQFPVKADNDTMEKFEKQNLTISVSIYGWSEKELIPIRIAPKSK</sequence>